<dbReference type="InterPro" id="IPR001283">
    <property type="entry name" value="CRISP-related"/>
</dbReference>
<accession>A0AA85IXL1</accession>
<dbReference type="InterPro" id="IPR035940">
    <property type="entry name" value="CAP_sf"/>
</dbReference>
<feature type="compositionally biased region" description="Basic residues" evidence="1">
    <location>
        <begin position="272"/>
        <end position="290"/>
    </location>
</feature>
<evidence type="ECO:0000313" key="4">
    <source>
        <dbReference type="Proteomes" id="UP000050795"/>
    </source>
</evidence>
<evidence type="ECO:0000256" key="2">
    <source>
        <dbReference type="SAM" id="SignalP"/>
    </source>
</evidence>
<evidence type="ECO:0000259" key="3">
    <source>
        <dbReference type="SMART" id="SM00198"/>
    </source>
</evidence>
<dbReference type="CDD" id="cd05380">
    <property type="entry name" value="CAP_euk"/>
    <property type="match status" value="1"/>
</dbReference>
<dbReference type="Proteomes" id="UP000050795">
    <property type="component" value="Unassembled WGS sequence"/>
</dbReference>
<dbReference type="SUPFAM" id="SSF55797">
    <property type="entry name" value="PR-1-like"/>
    <property type="match status" value="1"/>
</dbReference>
<dbReference type="WBParaSite" id="TREG1_127190.1">
    <property type="protein sequence ID" value="TREG1_127190.1"/>
    <property type="gene ID" value="TREG1_127190"/>
</dbReference>
<reference evidence="5" key="2">
    <citation type="submission" date="2023-11" db="UniProtKB">
        <authorList>
            <consortium name="WormBaseParasite"/>
        </authorList>
    </citation>
    <scope>IDENTIFICATION</scope>
</reference>
<feature type="domain" description="SCP" evidence="3">
    <location>
        <begin position="29"/>
        <end position="175"/>
    </location>
</feature>
<name>A0AA85IXL1_TRIRE</name>
<feature type="compositionally biased region" description="Low complexity" evidence="1">
    <location>
        <begin position="238"/>
        <end position="265"/>
    </location>
</feature>
<proteinExistence type="predicted"/>
<dbReference type="Pfam" id="PF00188">
    <property type="entry name" value="CAP"/>
    <property type="match status" value="1"/>
</dbReference>
<feature type="region of interest" description="Disordered" evidence="1">
    <location>
        <begin position="175"/>
        <end position="199"/>
    </location>
</feature>
<keyword evidence="4" id="KW-1185">Reference proteome</keyword>
<organism evidence="4 5">
    <name type="scientific">Trichobilharzia regenti</name>
    <name type="common">Nasal bird schistosome</name>
    <dbReference type="NCBI Taxonomy" id="157069"/>
    <lineage>
        <taxon>Eukaryota</taxon>
        <taxon>Metazoa</taxon>
        <taxon>Spiralia</taxon>
        <taxon>Lophotrochozoa</taxon>
        <taxon>Platyhelminthes</taxon>
        <taxon>Trematoda</taxon>
        <taxon>Digenea</taxon>
        <taxon>Strigeidida</taxon>
        <taxon>Schistosomatoidea</taxon>
        <taxon>Schistosomatidae</taxon>
        <taxon>Trichobilharzia</taxon>
    </lineage>
</organism>
<dbReference type="SMART" id="SM00198">
    <property type="entry name" value="SCP"/>
    <property type="match status" value="1"/>
</dbReference>
<sequence length="317" mass="36162">MHSLIFTSLVVLSTCSTLLSCVRGEMNDTLRNLLLSLHNNAREAARLGLLKGQPKAISMKPVRYNLDLEEKAQDLADECRIGHDTAWRRRTSPFRYVGQNWAGAQTVELGFNSWLDQHKNYNYFQNYCLIGRCGDYTQIVWEQTRDIGCGVAECPDFQYALSIVCNYGPGGNQVARPPYRTNQKPKTTTIATRRRRKTTKTPLTINYQKITNSNQDQGLNMTTTTNNAQNTIQKHQKTTTTDNPATTATRTTQNTIRSTNKNTMKTTEKTTRTKKKADKKKKLSNRRKTQKQTLTQQTTKKKQKENSIKQKLPPQPP</sequence>
<feature type="region of interest" description="Disordered" evidence="1">
    <location>
        <begin position="231"/>
        <end position="317"/>
    </location>
</feature>
<evidence type="ECO:0000313" key="5">
    <source>
        <dbReference type="WBParaSite" id="TREG1_127190.1"/>
    </source>
</evidence>
<reference evidence="4" key="1">
    <citation type="submission" date="2022-06" db="EMBL/GenBank/DDBJ databases">
        <authorList>
            <person name="Berger JAMES D."/>
            <person name="Berger JAMES D."/>
        </authorList>
    </citation>
    <scope>NUCLEOTIDE SEQUENCE [LARGE SCALE GENOMIC DNA]</scope>
</reference>
<dbReference type="PANTHER" id="PTHR10334">
    <property type="entry name" value="CYSTEINE-RICH SECRETORY PROTEIN-RELATED"/>
    <property type="match status" value="1"/>
</dbReference>
<dbReference type="InterPro" id="IPR014044">
    <property type="entry name" value="CAP_dom"/>
</dbReference>
<keyword evidence="2" id="KW-0732">Signal</keyword>
<dbReference type="PRINTS" id="PR00837">
    <property type="entry name" value="V5TPXLIKE"/>
</dbReference>
<feature type="chain" id="PRO_5041687393" description="SCP domain-containing protein" evidence="2">
    <location>
        <begin position="25"/>
        <end position="317"/>
    </location>
</feature>
<protein>
    <recommendedName>
        <fullName evidence="3">SCP domain-containing protein</fullName>
    </recommendedName>
</protein>
<dbReference type="Gene3D" id="3.40.33.10">
    <property type="entry name" value="CAP"/>
    <property type="match status" value="1"/>
</dbReference>
<dbReference type="AlphaFoldDB" id="A0AA85IXL1"/>
<evidence type="ECO:0000256" key="1">
    <source>
        <dbReference type="SAM" id="MobiDB-lite"/>
    </source>
</evidence>
<feature type="signal peptide" evidence="2">
    <location>
        <begin position="1"/>
        <end position="24"/>
    </location>
</feature>